<dbReference type="Proteomes" id="UP000828390">
    <property type="component" value="Unassembled WGS sequence"/>
</dbReference>
<reference evidence="1" key="1">
    <citation type="journal article" date="2019" name="bioRxiv">
        <title>The Genome of the Zebra Mussel, Dreissena polymorpha: A Resource for Invasive Species Research.</title>
        <authorList>
            <person name="McCartney M.A."/>
            <person name="Auch B."/>
            <person name="Kono T."/>
            <person name="Mallez S."/>
            <person name="Zhang Y."/>
            <person name="Obille A."/>
            <person name="Becker A."/>
            <person name="Abrahante J.E."/>
            <person name="Garbe J."/>
            <person name="Badalamenti J.P."/>
            <person name="Herman A."/>
            <person name="Mangelson H."/>
            <person name="Liachko I."/>
            <person name="Sullivan S."/>
            <person name="Sone E.D."/>
            <person name="Koren S."/>
            <person name="Silverstein K.A.T."/>
            <person name="Beckman K.B."/>
            <person name="Gohl D.M."/>
        </authorList>
    </citation>
    <scope>NUCLEOTIDE SEQUENCE</scope>
    <source>
        <strain evidence="1">Duluth1</strain>
        <tissue evidence="1">Whole animal</tissue>
    </source>
</reference>
<proteinExistence type="predicted"/>
<organism evidence="1 2">
    <name type="scientific">Dreissena polymorpha</name>
    <name type="common">Zebra mussel</name>
    <name type="synonym">Mytilus polymorpha</name>
    <dbReference type="NCBI Taxonomy" id="45954"/>
    <lineage>
        <taxon>Eukaryota</taxon>
        <taxon>Metazoa</taxon>
        <taxon>Spiralia</taxon>
        <taxon>Lophotrochozoa</taxon>
        <taxon>Mollusca</taxon>
        <taxon>Bivalvia</taxon>
        <taxon>Autobranchia</taxon>
        <taxon>Heteroconchia</taxon>
        <taxon>Euheterodonta</taxon>
        <taxon>Imparidentia</taxon>
        <taxon>Neoheterodontei</taxon>
        <taxon>Myida</taxon>
        <taxon>Dreissenoidea</taxon>
        <taxon>Dreissenidae</taxon>
        <taxon>Dreissena</taxon>
    </lineage>
</organism>
<gene>
    <name evidence="1" type="ORF">DPMN_141408</name>
</gene>
<name>A0A9D4G9E8_DREPO</name>
<evidence type="ECO:0000313" key="1">
    <source>
        <dbReference type="EMBL" id="KAH3812965.1"/>
    </source>
</evidence>
<reference evidence="1" key="2">
    <citation type="submission" date="2020-11" db="EMBL/GenBank/DDBJ databases">
        <authorList>
            <person name="McCartney M.A."/>
            <person name="Auch B."/>
            <person name="Kono T."/>
            <person name="Mallez S."/>
            <person name="Becker A."/>
            <person name="Gohl D.M."/>
            <person name="Silverstein K.A.T."/>
            <person name="Koren S."/>
            <person name="Bechman K.B."/>
            <person name="Herman A."/>
            <person name="Abrahante J.E."/>
            <person name="Garbe J."/>
        </authorList>
    </citation>
    <scope>NUCLEOTIDE SEQUENCE</scope>
    <source>
        <strain evidence="1">Duluth1</strain>
        <tissue evidence="1">Whole animal</tissue>
    </source>
</reference>
<sequence>MWDLHWQENWLVNTGPGLAGELGGEYGPGLEREWNGLNVLVNMGPGLNLSLNTGPGFERIRLVNNVLLEKIDERICWCIRDQDWRENRLVNTGPGLEREWVGEYKTWNGKRMENGLNRLVNTGPALETEWNGLVNMGPGWVREWNGLVNTGPGLVREWNGLVNTGPGLAIECVGKYGTWIGEKRFVNTGPGLTREWVLRESMENGLVNTGHGLAREWNRLVNTGPAFETEWVGEYGTWIENCYRYRKSYGRTTNVISCHFDVRLNVNDVTGRCAKFHDYRSTTPPATCAKFHDYRNGRTAPIIRNAIPSNDAVFTVIGRHMGTCKITLCAKFHDYRSTTLPPATAEPPLANAFEYNPSNDAVLTVIGRHMAVTLTSEAAILTSSVTPATWHVCRAYRDPPNDVSPVVIDVI</sequence>
<keyword evidence="2" id="KW-1185">Reference proteome</keyword>
<dbReference type="AlphaFoldDB" id="A0A9D4G9E8"/>
<protein>
    <submittedName>
        <fullName evidence="1">Uncharacterized protein</fullName>
    </submittedName>
</protein>
<evidence type="ECO:0000313" key="2">
    <source>
        <dbReference type="Proteomes" id="UP000828390"/>
    </source>
</evidence>
<comment type="caution">
    <text evidence="1">The sequence shown here is derived from an EMBL/GenBank/DDBJ whole genome shotgun (WGS) entry which is preliminary data.</text>
</comment>
<dbReference type="EMBL" id="JAIWYP010000006">
    <property type="protein sequence ID" value="KAH3812965.1"/>
    <property type="molecule type" value="Genomic_DNA"/>
</dbReference>
<accession>A0A9D4G9E8</accession>